<keyword evidence="1" id="KW-0489">Methyltransferase</keyword>
<dbReference type="GO" id="GO:0032259">
    <property type="term" value="P:methylation"/>
    <property type="evidence" value="ECO:0007669"/>
    <property type="project" value="UniProtKB-KW"/>
</dbReference>
<comment type="caution">
    <text evidence="1">The sequence shown here is derived from an EMBL/GenBank/DDBJ whole genome shotgun (WGS) entry which is preliminary data.</text>
</comment>
<gene>
    <name evidence="1" type="ORF">G5C66_09875</name>
</gene>
<dbReference type="RefSeq" id="WP_165110785.1">
    <property type="nucleotide sequence ID" value="NZ_JAALAA010000007.1"/>
</dbReference>
<dbReference type="SUPFAM" id="SSF53335">
    <property type="entry name" value="S-adenosyl-L-methionine-dependent methyltransferases"/>
    <property type="match status" value="1"/>
</dbReference>
<protein>
    <submittedName>
        <fullName evidence="1">Methyltransferase type 11</fullName>
    </submittedName>
</protein>
<dbReference type="GO" id="GO:0008168">
    <property type="term" value="F:methyltransferase activity"/>
    <property type="evidence" value="ECO:0007669"/>
    <property type="project" value="UniProtKB-KW"/>
</dbReference>
<reference evidence="1 2" key="1">
    <citation type="submission" date="2020-02" db="EMBL/GenBank/DDBJ databases">
        <title>Whole-genome analyses of novel actinobacteria.</title>
        <authorList>
            <person name="Sahin N."/>
        </authorList>
    </citation>
    <scope>NUCLEOTIDE SEQUENCE [LARGE SCALE GENOMIC DNA]</scope>
    <source>
        <strain evidence="1 2">KC13</strain>
    </source>
</reference>
<organism evidence="1 2">
    <name type="scientific">Nocardioides turkmenicus</name>
    <dbReference type="NCBI Taxonomy" id="2711220"/>
    <lineage>
        <taxon>Bacteria</taxon>
        <taxon>Bacillati</taxon>
        <taxon>Actinomycetota</taxon>
        <taxon>Actinomycetes</taxon>
        <taxon>Propionibacteriales</taxon>
        <taxon>Nocardioidaceae</taxon>
        <taxon>Nocardioides</taxon>
    </lineage>
</organism>
<keyword evidence="1" id="KW-0808">Transferase</keyword>
<keyword evidence="2" id="KW-1185">Reference proteome</keyword>
<dbReference type="Proteomes" id="UP000483261">
    <property type="component" value="Unassembled WGS sequence"/>
</dbReference>
<accession>A0A6M1R2T3</accession>
<proteinExistence type="predicted"/>
<sequence>MKLELRSRLVDSPASLGAKLRLRRWERFTTLFPDIADMKVLDVGGTTESWLRAPVRPAHVVVLNLTEPGAGDQGWVTPVTGDACDARGVLESAGAPVAYDLVFSNSLLEHVGGHAQRSRLAEQIRQAAPRHWVQTPYRYFPIEPHWLFPGMQFLPMALRARVAERWPLVHTLPASREEAMADVQWTELVGMTEMRSYFPDSDILKEKVLGLTKSMVAVRAR</sequence>
<evidence type="ECO:0000313" key="1">
    <source>
        <dbReference type="EMBL" id="NGN93041.1"/>
    </source>
</evidence>
<evidence type="ECO:0000313" key="2">
    <source>
        <dbReference type="Proteomes" id="UP000483261"/>
    </source>
</evidence>
<dbReference type="InterPro" id="IPR029063">
    <property type="entry name" value="SAM-dependent_MTases_sf"/>
</dbReference>
<name>A0A6M1R2T3_9ACTN</name>
<dbReference type="AlphaFoldDB" id="A0A6M1R2T3"/>
<dbReference type="EMBL" id="JAALAA010000007">
    <property type="protein sequence ID" value="NGN93041.1"/>
    <property type="molecule type" value="Genomic_DNA"/>
</dbReference>